<evidence type="ECO:0000313" key="2">
    <source>
        <dbReference type="EMBL" id="GAA4635721.1"/>
    </source>
</evidence>
<dbReference type="Gene3D" id="1.10.10.10">
    <property type="entry name" value="Winged helix-like DNA-binding domain superfamily/Winged helix DNA-binding domain"/>
    <property type="match status" value="1"/>
</dbReference>
<gene>
    <name evidence="2" type="ORF">GCM10023196_082310</name>
</gene>
<dbReference type="EMBL" id="BAABHK010000016">
    <property type="protein sequence ID" value="GAA4635721.1"/>
    <property type="molecule type" value="Genomic_DNA"/>
</dbReference>
<dbReference type="PRINTS" id="PR00364">
    <property type="entry name" value="DISEASERSIST"/>
</dbReference>
<dbReference type="Pfam" id="PF13424">
    <property type="entry name" value="TPR_12"/>
    <property type="match status" value="1"/>
</dbReference>
<dbReference type="SUPFAM" id="SSF48452">
    <property type="entry name" value="TPR-like"/>
    <property type="match status" value="2"/>
</dbReference>
<dbReference type="PANTHER" id="PTHR47691:SF3">
    <property type="entry name" value="HTH-TYPE TRANSCRIPTIONAL REGULATOR RV0890C-RELATED"/>
    <property type="match status" value="1"/>
</dbReference>
<accession>A0ABP8UMR9</accession>
<dbReference type="Proteomes" id="UP001501442">
    <property type="component" value="Unassembled WGS sequence"/>
</dbReference>
<sequence length="906" mass="97806">MGCIAPDRTKAGFCIRDCISDLSLFRAGAPFPRGVTPSQPGGLALTMAMGHRGTAETALTSGDSTGKDSAEAGQGGRGTVVAQQGTAKAVPQDELAARLRLLQELSGRGVRALARDTGLSSSSLSRYLGGQTVPPWTAVIALCRLVKRDPRPLRPLWERASDPLPAPPKTSRQVQPPSPPADAPRPPRNDLPRDVPDFTGREAQFAAVLTAVDDSRVVAVDGMAGVGKTCLAVHAAHRLAADYPDAQLYVDLHGFTEGRQPLDPDRALRTLLAALDTPSEKIPQEGGIEPLAACWRSELAHRRAVVVLDNAADADQVRPLLPGAGPTVALITSRNRLLGLDEVPPVSLDVLTPEESAELLARASGDPGGSDSRLGRDPDSAAEVLRLCGHLPLALRLAAARLRHRPGWTVGILVERMAEGATEFDTAFAMSVRQLDRAQRRFFRLLGLLPGSTFDEYVAAALADTPLRSARAMLEDLLDAHLVQQPAAGRYRLHDLVHQHARRAAAEQDSPAELEQALGRVLDYYVHAAAAADAAMSYLSPIREVSAGRPPAELPTFTHKHAALFWFATEYTNLMAVFDAAVAAGADVHVCELPRFMRAFFARRCGTTHLNVLFERSLVAAQRLGDPLQLAEAHSDLGFARYNAGRMAEADAAYEAAAPLVSDVGDTLSEAELTMRRGYLRWDEGYVEEPLELFRLAGKLYADAGCPMGTVHATACEAWAMLQLGHREEAARLARRALDVPHADPAWPPALTARITLGVAIAHEEPDEAAEHLRRALALAREDGHKHNEAWCLNCLGVALRQMGRYEEALASHRQAFALLDELFEEHWKIHFLNGYAETCRLAGLPEEALRLHRQALELAPKLGYRYAEALAHEGIAAVLDETDPPAAAEHRAAGQAILQELKPGT</sequence>
<organism evidence="2 3">
    <name type="scientific">Actinoallomurus vinaceus</name>
    <dbReference type="NCBI Taxonomy" id="1080074"/>
    <lineage>
        <taxon>Bacteria</taxon>
        <taxon>Bacillati</taxon>
        <taxon>Actinomycetota</taxon>
        <taxon>Actinomycetes</taxon>
        <taxon>Streptosporangiales</taxon>
        <taxon>Thermomonosporaceae</taxon>
        <taxon>Actinoallomurus</taxon>
    </lineage>
</organism>
<feature type="region of interest" description="Disordered" evidence="1">
    <location>
        <begin position="57"/>
        <end position="79"/>
    </location>
</feature>
<proteinExistence type="predicted"/>
<dbReference type="Gene3D" id="3.40.50.300">
    <property type="entry name" value="P-loop containing nucleotide triphosphate hydrolases"/>
    <property type="match status" value="1"/>
</dbReference>
<dbReference type="SUPFAM" id="SSF52540">
    <property type="entry name" value="P-loop containing nucleoside triphosphate hydrolases"/>
    <property type="match status" value="1"/>
</dbReference>
<dbReference type="SUPFAM" id="SSF47413">
    <property type="entry name" value="lambda repressor-like DNA-binding domains"/>
    <property type="match status" value="1"/>
</dbReference>
<feature type="region of interest" description="Disordered" evidence="1">
    <location>
        <begin position="155"/>
        <end position="197"/>
    </location>
</feature>
<dbReference type="Pfam" id="PF13560">
    <property type="entry name" value="HTH_31"/>
    <property type="match status" value="1"/>
</dbReference>
<dbReference type="PANTHER" id="PTHR47691">
    <property type="entry name" value="REGULATOR-RELATED"/>
    <property type="match status" value="1"/>
</dbReference>
<feature type="compositionally biased region" description="Basic and acidic residues" evidence="1">
    <location>
        <begin position="185"/>
        <end position="197"/>
    </location>
</feature>
<reference evidence="3" key="1">
    <citation type="journal article" date="2019" name="Int. J. Syst. Evol. Microbiol.">
        <title>The Global Catalogue of Microorganisms (GCM) 10K type strain sequencing project: providing services to taxonomists for standard genome sequencing and annotation.</title>
        <authorList>
            <consortium name="The Broad Institute Genomics Platform"/>
            <consortium name="The Broad Institute Genome Sequencing Center for Infectious Disease"/>
            <person name="Wu L."/>
            <person name="Ma J."/>
        </authorList>
    </citation>
    <scope>NUCLEOTIDE SEQUENCE [LARGE SCALE GENOMIC DNA]</scope>
    <source>
        <strain evidence="3">JCM 17939</strain>
    </source>
</reference>
<dbReference type="Gene3D" id="1.25.40.10">
    <property type="entry name" value="Tetratricopeptide repeat domain"/>
    <property type="match status" value="2"/>
</dbReference>
<dbReference type="InterPro" id="IPR036388">
    <property type="entry name" value="WH-like_DNA-bd_sf"/>
</dbReference>
<evidence type="ECO:0000256" key="1">
    <source>
        <dbReference type="SAM" id="MobiDB-lite"/>
    </source>
</evidence>
<evidence type="ECO:0008006" key="4">
    <source>
        <dbReference type="Google" id="ProtNLM"/>
    </source>
</evidence>
<comment type="caution">
    <text evidence="2">The sequence shown here is derived from an EMBL/GenBank/DDBJ whole genome shotgun (WGS) entry which is preliminary data.</text>
</comment>
<evidence type="ECO:0000313" key="3">
    <source>
        <dbReference type="Proteomes" id="UP001501442"/>
    </source>
</evidence>
<keyword evidence="3" id="KW-1185">Reference proteome</keyword>
<dbReference type="InterPro" id="IPR027417">
    <property type="entry name" value="P-loop_NTPase"/>
</dbReference>
<dbReference type="InterPro" id="IPR019734">
    <property type="entry name" value="TPR_rpt"/>
</dbReference>
<dbReference type="SMART" id="SM00028">
    <property type="entry name" value="TPR"/>
    <property type="match status" value="4"/>
</dbReference>
<name>A0ABP8UMR9_9ACTN</name>
<protein>
    <recommendedName>
        <fullName evidence="4">HTH cro/C1-type domain-containing protein</fullName>
    </recommendedName>
</protein>
<dbReference type="InterPro" id="IPR011990">
    <property type="entry name" value="TPR-like_helical_dom_sf"/>
</dbReference>
<dbReference type="InterPro" id="IPR010982">
    <property type="entry name" value="Lambda_DNA-bd_dom_sf"/>
</dbReference>